<organism evidence="1 2">
    <name type="scientific">Hericium alpestre</name>
    <dbReference type="NCBI Taxonomy" id="135208"/>
    <lineage>
        <taxon>Eukaryota</taxon>
        <taxon>Fungi</taxon>
        <taxon>Dikarya</taxon>
        <taxon>Basidiomycota</taxon>
        <taxon>Agaricomycotina</taxon>
        <taxon>Agaricomycetes</taxon>
        <taxon>Russulales</taxon>
        <taxon>Hericiaceae</taxon>
        <taxon>Hericium</taxon>
    </lineage>
</organism>
<dbReference type="AlphaFoldDB" id="A0A4Y9ZLZ2"/>
<keyword evidence="2" id="KW-1185">Reference proteome</keyword>
<evidence type="ECO:0000313" key="1">
    <source>
        <dbReference type="EMBL" id="TFY74449.1"/>
    </source>
</evidence>
<name>A0A4Y9ZLZ2_9AGAM</name>
<reference evidence="1 2" key="1">
    <citation type="submission" date="2019-02" db="EMBL/GenBank/DDBJ databases">
        <title>Genome sequencing of the rare red list fungi Hericium alpestre (H. flagellum).</title>
        <authorList>
            <person name="Buettner E."/>
            <person name="Kellner H."/>
        </authorList>
    </citation>
    <scope>NUCLEOTIDE SEQUENCE [LARGE SCALE GENOMIC DNA]</scope>
    <source>
        <strain evidence="1 2">DSM 108284</strain>
    </source>
</reference>
<gene>
    <name evidence="1" type="ORF">EWM64_g9562</name>
</gene>
<comment type="caution">
    <text evidence="1">The sequence shown here is derived from an EMBL/GenBank/DDBJ whole genome shotgun (WGS) entry which is preliminary data.</text>
</comment>
<dbReference type="Proteomes" id="UP000298061">
    <property type="component" value="Unassembled WGS sequence"/>
</dbReference>
<protein>
    <submittedName>
        <fullName evidence="1">Uncharacterized protein</fullName>
    </submittedName>
</protein>
<proteinExistence type="predicted"/>
<sequence length="164" mass="18639">MPPTEQQREIWPVIAEEFTTAVDVGDVQALMLPDTGPYDFRDADDSAERAYAVLFRRMPAVRSLVLGTSSDTARAPLKALMDRANACFPRLRELTLVQSNLRARDGLDDTRFSELLETVLLSRRSNEAIEKLIVRCNLNIAHNLRWLESFHRSHLAAEVVFIPF</sequence>
<accession>A0A4Y9ZLZ2</accession>
<dbReference type="EMBL" id="SFCI01002077">
    <property type="protein sequence ID" value="TFY74449.1"/>
    <property type="molecule type" value="Genomic_DNA"/>
</dbReference>
<evidence type="ECO:0000313" key="2">
    <source>
        <dbReference type="Proteomes" id="UP000298061"/>
    </source>
</evidence>